<accession>M5EDI9</accession>
<dbReference type="STRING" id="1293054.HSACCH_01070"/>
<evidence type="ECO:0000313" key="1">
    <source>
        <dbReference type="EMBL" id="CCU79079.1"/>
    </source>
</evidence>
<dbReference type="AlphaFoldDB" id="M5EDI9"/>
<evidence type="ECO:0000313" key="2">
    <source>
        <dbReference type="Proteomes" id="UP000012063"/>
    </source>
</evidence>
<reference evidence="2" key="1">
    <citation type="journal article" date="2013" name="Genome Announc.">
        <title>Genome Sequence of Halanaerobium saccharolyticum subsp. saccharolyticum Strain DSM 6643T, a Halophilic Hydrogen-Producing Bacterium.</title>
        <authorList>
            <person name="Kivisto A."/>
            <person name="Larjo A."/>
            <person name="Ciranna A."/>
            <person name="Santala V."/>
            <person name="Roos C."/>
            <person name="Karp M."/>
        </authorList>
    </citation>
    <scope>NUCLEOTIDE SEQUENCE [LARGE SCALE GENOMIC DNA]</scope>
    <source>
        <strain evidence="2">DSM 6643</strain>
    </source>
</reference>
<dbReference type="Proteomes" id="UP000012063">
    <property type="component" value="Unassembled WGS sequence"/>
</dbReference>
<dbReference type="InParanoid" id="M5EDI9"/>
<proteinExistence type="predicted"/>
<comment type="caution">
    <text evidence="1">The sequence shown here is derived from an EMBL/GenBank/DDBJ whole genome shotgun (WGS) entry which is preliminary data.</text>
</comment>
<protein>
    <submittedName>
        <fullName evidence="1">Uncharacterized protein</fullName>
    </submittedName>
</protein>
<name>M5EDI9_9FIRM</name>
<dbReference type="EMBL" id="CAUI01000015">
    <property type="protein sequence ID" value="CCU79079.1"/>
    <property type="molecule type" value="Genomic_DNA"/>
</dbReference>
<gene>
    <name evidence="1" type="ORF">HSACCH_01070</name>
</gene>
<keyword evidence="2" id="KW-1185">Reference proteome</keyword>
<organism evidence="1 2">
    <name type="scientific">Halanaerobium saccharolyticum subsp. saccharolyticum DSM 6643</name>
    <dbReference type="NCBI Taxonomy" id="1293054"/>
    <lineage>
        <taxon>Bacteria</taxon>
        <taxon>Bacillati</taxon>
        <taxon>Bacillota</taxon>
        <taxon>Clostridia</taxon>
        <taxon>Halanaerobiales</taxon>
        <taxon>Halanaerobiaceae</taxon>
        <taxon>Halanaerobium</taxon>
    </lineage>
</organism>
<sequence>MFLMLMQVFFPIKRIILLMSLINKDIIILKEIEKWYNKDLI</sequence>